<name>A0ABU2Q272_9ACTN</name>
<evidence type="ECO:0000313" key="5">
    <source>
        <dbReference type="Proteomes" id="UP001183881"/>
    </source>
</evidence>
<comment type="caution">
    <text evidence="4">The sequence shown here is derived from an EMBL/GenBank/DDBJ whole genome shotgun (WGS) entry which is preliminary data.</text>
</comment>
<dbReference type="RefSeq" id="WP_311647482.1">
    <property type="nucleotide sequence ID" value="NZ_JAVRFA010000051.1"/>
</dbReference>
<dbReference type="Pfam" id="PF13700">
    <property type="entry name" value="DUF4158"/>
    <property type="match status" value="1"/>
</dbReference>
<reference evidence="5" key="1">
    <citation type="submission" date="2023-07" db="EMBL/GenBank/DDBJ databases">
        <title>30 novel species of actinomycetes from the DSMZ collection.</title>
        <authorList>
            <person name="Nouioui I."/>
        </authorList>
    </citation>
    <scope>NUCLEOTIDE SEQUENCE [LARGE SCALE GENOMIC DNA]</scope>
    <source>
        <strain evidence="5">DSM 41636</strain>
    </source>
</reference>
<proteinExistence type="predicted"/>
<dbReference type="Proteomes" id="UP001183881">
    <property type="component" value="Unassembled WGS sequence"/>
</dbReference>
<evidence type="ECO:0000256" key="1">
    <source>
        <dbReference type="SAM" id="MobiDB-lite"/>
    </source>
</evidence>
<feature type="region of interest" description="Disordered" evidence="1">
    <location>
        <begin position="279"/>
        <end position="305"/>
    </location>
</feature>
<protein>
    <submittedName>
        <fullName evidence="4">DUF4158 domain-containing protein</fullName>
    </submittedName>
</protein>
<dbReference type="EMBL" id="JAVRFA010000051">
    <property type="protein sequence ID" value="MDT0398529.1"/>
    <property type="molecule type" value="Genomic_DNA"/>
</dbReference>
<feature type="domain" description="Tn3 transposase DDE" evidence="2">
    <location>
        <begin position="184"/>
        <end position="264"/>
    </location>
</feature>
<dbReference type="Pfam" id="PF01526">
    <property type="entry name" value="DDE_Tnp_Tn3"/>
    <property type="match status" value="1"/>
</dbReference>
<organism evidence="4 5">
    <name type="scientific">Streptomyces edwardsiae</name>
    <dbReference type="NCBI Taxonomy" id="3075527"/>
    <lineage>
        <taxon>Bacteria</taxon>
        <taxon>Bacillati</taxon>
        <taxon>Actinomycetota</taxon>
        <taxon>Actinomycetes</taxon>
        <taxon>Kitasatosporales</taxon>
        <taxon>Streptomycetaceae</taxon>
        <taxon>Streptomyces</taxon>
    </lineage>
</organism>
<gene>
    <name evidence="4" type="ORF">RM705_28090</name>
</gene>
<feature type="domain" description="DUF4158" evidence="3">
    <location>
        <begin position="2"/>
        <end position="117"/>
    </location>
</feature>
<dbReference type="InterPro" id="IPR025296">
    <property type="entry name" value="DUF4158"/>
</dbReference>
<evidence type="ECO:0000259" key="3">
    <source>
        <dbReference type="Pfam" id="PF13700"/>
    </source>
</evidence>
<sequence length="305" mass="33829">MLKFFEVEARFPENAGEIPVPAVSYVAQQVKVPAEDWAQYDWSGRAIKRHRVEIRSAFGFRECTEEDQAQLAGWLATELCGVELNRDRLAEAVVVRCRGDRMEPPTPGRIARLVGSAVNTFEERFCADTVGRLSAATRSRLDDLVAEDVGADESAGGGVSFFTELKVELRRQLQRTYPPQLEFDTGFIAEFTSVATRENLSRDVLRRRLPLVLFGLGTNMGIKRVAVTGKHGESEATLRRVRHLFVRRANMRAALRKLVNATFAPRYLLRGPAMGPLASGPGMTGPPCRTDDLGGGVTGPGRRRW</sequence>
<evidence type="ECO:0000259" key="2">
    <source>
        <dbReference type="Pfam" id="PF01526"/>
    </source>
</evidence>
<evidence type="ECO:0000313" key="4">
    <source>
        <dbReference type="EMBL" id="MDT0398529.1"/>
    </source>
</evidence>
<feature type="non-terminal residue" evidence="4">
    <location>
        <position position="305"/>
    </location>
</feature>
<keyword evidence="5" id="KW-1185">Reference proteome</keyword>
<accession>A0ABU2Q272</accession>
<dbReference type="InterPro" id="IPR002513">
    <property type="entry name" value="Tn3_Tnp_DDE_dom"/>
</dbReference>